<keyword evidence="2" id="KW-0808">Transferase</keyword>
<dbReference type="GO" id="GO:0016747">
    <property type="term" value="F:acyltransferase activity, transferring groups other than amino-acyl groups"/>
    <property type="evidence" value="ECO:0007669"/>
    <property type="project" value="InterPro"/>
</dbReference>
<dbReference type="PANTHER" id="PTHR43072">
    <property type="entry name" value="N-ACETYLTRANSFERASE"/>
    <property type="match status" value="1"/>
</dbReference>
<dbReference type="RefSeq" id="WP_038476282.1">
    <property type="nucleotide sequence ID" value="NZ_CP003923.1"/>
</dbReference>
<gene>
    <name evidence="2" type="ORF">BleG1_0278</name>
</gene>
<dbReference type="InterPro" id="IPR016181">
    <property type="entry name" value="Acyl_CoA_acyltransferase"/>
</dbReference>
<dbReference type="Proteomes" id="UP000027142">
    <property type="component" value="Chromosome"/>
</dbReference>
<evidence type="ECO:0000313" key="2">
    <source>
        <dbReference type="EMBL" id="AIC92886.1"/>
    </source>
</evidence>
<protein>
    <submittedName>
        <fullName evidence="2">N-acetyltransferase</fullName>
    </submittedName>
</protein>
<dbReference type="Gene3D" id="3.40.630.30">
    <property type="match status" value="1"/>
</dbReference>
<evidence type="ECO:0000259" key="1">
    <source>
        <dbReference type="PROSITE" id="PS51186"/>
    </source>
</evidence>
<accession>A0A060LND2</accession>
<dbReference type="InterPro" id="IPR000182">
    <property type="entry name" value="GNAT_dom"/>
</dbReference>
<dbReference type="SUPFAM" id="SSF55729">
    <property type="entry name" value="Acyl-CoA N-acyltransferases (Nat)"/>
    <property type="match status" value="1"/>
</dbReference>
<dbReference type="KEGG" id="ble:BleG1_0278"/>
<name>A0A060LND2_9BACI</name>
<dbReference type="Pfam" id="PF00583">
    <property type="entry name" value="Acetyltransf_1"/>
    <property type="match status" value="1"/>
</dbReference>
<dbReference type="PROSITE" id="PS51186">
    <property type="entry name" value="GNAT"/>
    <property type="match status" value="1"/>
</dbReference>
<feature type="domain" description="N-acetyltransferase" evidence="1">
    <location>
        <begin position="1"/>
        <end position="147"/>
    </location>
</feature>
<reference evidence="2 3" key="1">
    <citation type="journal article" date="2014" name="Gene">
        <title>A comparative genomic analysis of the alkalitolerant soil bacterium Bacillus lehensis G1.</title>
        <authorList>
            <person name="Noor Y.M."/>
            <person name="Samsulrizal N.H."/>
            <person name="Jema'on N.A."/>
            <person name="Low K.O."/>
            <person name="Ramli A.N."/>
            <person name="Alias N.I."/>
            <person name="Damis S.I."/>
            <person name="Fuzi S.F."/>
            <person name="Isa M.N."/>
            <person name="Murad A.M."/>
            <person name="Raih M.F."/>
            <person name="Bakar F.D."/>
            <person name="Najimudin N."/>
            <person name="Mahadi N.M."/>
            <person name="Illias R.M."/>
        </authorList>
    </citation>
    <scope>NUCLEOTIDE SEQUENCE [LARGE SCALE GENOMIC DNA]</scope>
    <source>
        <strain evidence="2 3">G1</strain>
    </source>
</reference>
<dbReference type="PANTHER" id="PTHR43072:SF58">
    <property type="entry name" value="N-ACETYLTRANSFERASE DOMAIN-CONTAINING PROTEIN"/>
    <property type="match status" value="1"/>
</dbReference>
<dbReference type="HOGENOM" id="CLU_013985_34_9_9"/>
<proteinExistence type="predicted"/>
<dbReference type="PATRIC" id="fig|1246626.3.peg.263"/>
<dbReference type="AlphaFoldDB" id="A0A060LND2"/>
<sequence length="147" mass="16859">MVVKEATLEDLEGIAQLFNEYRKFYHQEDHLDGAREYVHARLDKGDSVLFMVKEDNAYLGFTQLYPTFSSISMAKAWILNDLYVHKNARGKGVAEALLEEAKAYALETSAVSIALSTAPDNFPAQRLYEKHGYKRDEQFYHYELGLV</sequence>
<dbReference type="OrthoDB" id="9792929at2"/>
<dbReference type="eggNOG" id="COG0456">
    <property type="taxonomic scope" value="Bacteria"/>
</dbReference>
<dbReference type="STRING" id="1246626.BleG1_0278"/>
<dbReference type="EMBL" id="CP003923">
    <property type="protein sequence ID" value="AIC92886.1"/>
    <property type="molecule type" value="Genomic_DNA"/>
</dbReference>
<organism evidence="2 3">
    <name type="scientific">Shouchella lehensis G1</name>
    <dbReference type="NCBI Taxonomy" id="1246626"/>
    <lineage>
        <taxon>Bacteria</taxon>
        <taxon>Bacillati</taxon>
        <taxon>Bacillota</taxon>
        <taxon>Bacilli</taxon>
        <taxon>Bacillales</taxon>
        <taxon>Bacillaceae</taxon>
        <taxon>Shouchella</taxon>
    </lineage>
</organism>
<keyword evidence="3" id="KW-1185">Reference proteome</keyword>
<evidence type="ECO:0000313" key="3">
    <source>
        <dbReference type="Proteomes" id="UP000027142"/>
    </source>
</evidence>
<dbReference type="CDD" id="cd04301">
    <property type="entry name" value="NAT_SF"/>
    <property type="match status" value="1"/>
</dbReference>